<organism evidence="2 3">
    <name type="scientific">Fomitopsis schrenkii</name>
    <name type="common">Brown rot fungus</name>
    <dbReference type="NCBI Taxonomy" id="2126942"/>
    <lineage>
        <taxon>Eukaryota</taxon>
        <taxon>Fungi</taxon>
        <taxon>Dikarya</taxon>
        <taxon>Basidiomycota</taxon>
        <taxon>Agaricomycotina</taxon>
        <taxon>Agaricomycetes</taxon>
        <taxon>Polyporales</taxon>
        <taxon>Fomitopsis</taxon>
    </lineage>
</organism>
<feature type="region of interest" description="Disordered" evidence="1">
    <location>
        <begin position="1"/>
        <end position="22"/>
    </location>
</feature>
<dbReference type="AlphaFoldDB" id="S8EAG2"/>
<sequence length="566" mass="63628">MSTIQSISPGLALENRTAMTPPGFPAGENHELLFHESAPALRVLFTEDTFDIIARLVHESDGGPASVARLARTARELHTTAIRILWHTMDSIVPLLKTIPHVKWRQYKIRGGEFPKHGGLDSWGLDEHQSRAINAIDRSSFDKYSSYIREFTWRGKDTVPGTLNDMAAMLSLDRPWLPLLHSFTDRTRSFELPLGVFAGPTLQRLYIPLHRLKLEWLIMLFWKIPSLFPALRELRLQHLPLFLNTSVDLLEDEDYDDAFSDFLWCTVAGAGAPNLRIVSIDEPISWEDVVALASLPCLIQANFRMKQQAWTNFDLTRDISGAFPSICKLRIIAVLCDSDPILRLFENIASEGLTHIDIMTDPDADSPGVAAVGRLLKSIAEGPSRNSIVDINLDIPSSFLFEETIQDRAPIEMCTLQPLLSLPNVKIFHIRFPWIDLTKNDLCVIASTWPRIRELVMIQTIYRSPYAVDVEWLAVIAEQCRELEIVGLDVRGGTNLSPRIPALLAHASHIATQESGKAGSLCHTMHGWSEDAGDDSASHELSRCFAETYLQSLFDEVQVITYVETF</sequence>
<dbReference type="Proteomes" id="UP000015241">
    <property type="component" value="Unassembled WGS sequence"/>
</dbReference>
<proteinExistence type="predicted"/>
<accession>S8EAG2</accession>
<evidence type="ECO:0000313" key="3">
    <source>
        <dbReference type="Proteomes" id="UP000015241"/>
    </source>
</evidence>
<dbReference type="STRING" id="743788.S8EAG2"/>
<dbReference type="InParanoid" id="S8EAG2"/>
<name>S8EAG2_FOMSC</name>
<keyword evidence="3" id="KW-1185">Reference proteome</keyword>
<dbReference type="EMBL" id="KE504138">
    <property type="protein sequence ID" value="EPT02002.1"/>
    <property type="molecule type" value="Genomic_DNA"/>
</dbReference>
<dbReference type="OrthoDB" id="2767288at2759"/>
<dbReference type="HOGENOM" id="CLU_481490_0_0_1"/>
<protein>
    <recommendedName>
        <fullName evidence="4">F-box domain-containing protein</fullName>
    </recommendedName>
</protein>
<evidence type="ECO:0000256" key="1">
    <source>
        <dbReference type="SAM" id="MobiDB-lite"/>
    </source>
</evidence>
<gene>
    <name evidence="2" type="ORF">FOMPIDRAFT_1015570</name>
</gene>
<reference evidence="2 3" key="1">
    <citation type="journal article" date="2012" name="Science">
        <title>The Paleozoic origin of enzymatic lignin decomposition reconstructed from 31 fungal genomes.</title>
        <authorList>
            <person name="Floudas D."/>
            <person name="Binder M."/>
            <person name="Riley R."/>
            <person name="Barry K."/>
            <person name="Blanchette R.A."/>
            <person name="Henrissat B."/>
            <person name="Martinez A.T."/>
            <person name="Otillar R."/>
            <person name="Spatafora J.W."/>
            <person name="Yadav J.S."/>
            <person name="Aerts A."/>
            <person name="Benoit I."/>
            <person name="Boyd A."/>
            <person name="Carlson A."/>
            <person name="Copeland A."/>
            <person name="Coutinho P.M."/>
            <person name="de Vries R.P."/>
            <person name="Ferreira P."/>
            <person name="Findley K."/>
            <person name="Foster B."/>
            <person name="Gaskell J."/>
            <person name="Glotzer D."/>
            <person name="Gorecki P."/>
            <person name="Heitman J."/>
            <person name="Hesse C."/>
            <person name="Hori C."/>
            <person name="Igarashi K."/>
            <person name="Jurgens J.A."/>
            <person name="Kallen N."/>
            <person name="Kersten P."/>
            <person name="Kohler A."/>
            <person name="Kuees U."/>
            <person name="Kumar T.K.A."/>
            <person name="Kuo A."/>
            <person name="LaButti K."/>
            <person name="Larrondo L.F."/>
            <person name="Lindquist E."/>
            <person name="Ling A."/>
            <person name="Lombard V."/>
            <person name="Lucas S."/>
            <person name="Lundell T."/>
            <person name="Martin R."/>
            <person name="McLaughlin D.J."/>
            <person name="Morgenstern I."/>
            <person name="Morin E."/>
            <person name="Murat C."/>
            <person name="Nagy L.G."/>
            <person name="Nolan M."/>
            <person name="Ohm R.A."/>
            <person name="Patyshakuliyeva A."/>
            <person name="Rokas A."/>
            <person name="Ruiz-Duenas F.J."/>
            <person name="Sabat G."/>
            <person name="Salamov A."/>
            <person name="Samejima M."/>
            <person name="Schmutz J."/>
            <person name="Slot J.C."/>
            <person name="St John F."/>
            <person name="Stenlid J."/>
            <person name="Sun H."/>
            <person name="Sun S."/>
            <person name="Syed K."/>
            <person name="Tsang A."/>
            <person name="Wiebenga A."/>
            <person name="Young D."/>
            <person name="Pisabarro A."/>
            <person name="Eastwood D.C."/>
            <person name="Martin F."/>
            <person name="Cullen D."/>
            <person name="Grigoriev I.V."/>
            <person name="Hibbett D.S."/>
        </authorList>
    </citation>
    <scope>NUCLEOTIDE SEQUENCE</scope>
    <source>
        <strain evidence="3">FP-58527</strain>
    </source>
</reference>
<evidence type="ECO:0008006" key="4">
    <source>
        <dbReference type="Google" id="ProtNLM"/>
    </source>
</evidence>
<evidence type="ECO:0000313" key="2">
    <source>
        <dbReference type="EMBL" id="EPT02002.1"/>
    </source>
</evidence>